<gene>
    <name evidence="1" type="ORF">L2E82_01947</name>
</gene>
<evidence type="ECO:0000313" key="2">
    <source>
        <dbReference type="Proteomes" id="UP001055811"/>
    </source>
</evidence>
<reference evidence="2" key="1">
    <citation type="journal article" date="2022" name="Mol. Ecol. Resour.">
        <title>The genomes of chicory, endive, great burdock and yacon provide insights into Asteraceae palaeo-polyploidization history and plant inulin production.</title>
        <authorList>
            <person name="Fan W."/>
            <person name="Wang S."/>
            <person name="Wang H."/>
            <person name="Wang A."/>
            <person name="Jiang F."/>
            <person name="Liu H."/>
            <person name="Zhao H."/>
            <person name="Xu D."/>
            <person name="Zhang Y."/>
        </authorList>
    </citation>
    <scope>NUCLEOTIDE SEQUENCE [LARGE SCALE GENOMIC DNA]</scope>
    <source>
        <strain evidence="2">cv. Punajuju</strain>
    </source>
</reference>
<keyword evidence="2" id="KW-1185">Reference proteome</keyword>
<reference evidence="1 2" key="2">
    <citation type="journal article" date="2022" name="Mol. Ecol. Resour.">
        <title>The genomes of chicory, endive, great burdock and yacon provide insights into Asteraceae paleo-polyploidization history and plant inulin production.</title>
        <authorList>
            <person name="Fan W."/>
            <person name="Wang S."/>
            <person name="Wang H."/>
            <person name="Wang A."/>
            <person name="Jiang F."/>
            <person name="Liu H."/>
            <person name="Zhao H."/>
            <person name="Xu D."/>
            <person name="Zhang Y."/>
        </authorList>
    </citation>
    <scope>NUCLEOTIDE SEQUENCE [LARGE SCALE GENOMIC DNA]</scope>
    <source>
        <strain evidence="2">cv. Punajuju</strain>
        <tissue evidence="1">Leaves</tissue>
    </source>
</reference>
<proteinExistence type="predicted"/>
<dbReference type="Proteomes" id="UP001055811">
    <property type="component" value="Linkage Group LG01"/>
</dbReference>
<evidence type="ECO:0000313" key="1">
    <source>
        <dbReference type="EMBL" id="KAI3789158.1"/>
    </source>
</evidence>
<dbReference type="EMBL" id="CM042009">
    <property type="protein sequence ID" value="KAI3789158.1"/>
    <property type="molecule type" value="Genomic_DNA"/>
</dbReference>
<protein>
    <submittedName>
        <fullName evidence="1">Uncharacterized protein</fullName>
    </submittedName>
</protein>
<accession>A0ACB9GZZ2</accession>
<sequence length="151" mass="16817">MRSSILFAQFVVNARANASGNAKQTVTINATIKFNFCNRDTFFGVNVSSTRVNFAYTKLTLASGDIKKFYQSRNGHIPVSVNLQGRGVQLYDGSVIWSSQVPLNLNFTVKTKAYVLGKSIKPKFHRKIYCVVVYKPTKVNVPISLKKSCTV</sequence>
<comment type="caution">
    <text evidence="1">The sequence shown here is derived from an EMBL/GenBank/DDBJ whole genome shotgun (WGS) entry which is preliminary data.</text>
</comment>
<organism evidence="1 2">
    <name type="scientific">Cichorium intybus</name>
    <name type="common">Chicory</name>
    <dbReference type="NCBI Taxonomy" id="13427"/>
    <lineage>
        <taxon>Eukaryota</taxon>
        <taxon>Viridiplantae</taxon>
        <taxon>Streptophyta</taxon>
        <taxon>Embryophyta</taxon>
        <taxon>Tracheophyta</taxon>
        <taxon>Spermatophyta</taxon>
        <taxon>Magnoliopsida</taxon>
        <taxon>eudicotyledons</taxon>
        <taxon>Gunneridae</taxon>
        <taxon>Pentapetalae</taxon>
        <taxon>asterids</taxon>
        <taxon>campanulids</taxon>
        <taxon>Asterales</taxon>
        <taxon>Asteraceae</taxon>
        <taxon>Cichorioideae</taxon>
        <taxon>Cichorieae</taxon>
        <taxon>Cichoriinae</taxon>
        <taxon>Cichorium</taxon>
    </lineage>
</organism>
<name>A0ACB9GZZ2_CICIN</name>